<proteinExistence type="predicted"/>
<dbReference type="EMBL" id="JAGEOJ010000001">
    <property type="protein sequence ID" value="MBO2445560.1"/>
    <property type="molecule type" value="Genomic_DNA"/>
</dbReference>
<protein>
    <submittedName>
        <fullName evidence="1">Uncharacterized protein</fullName>
    </submittedName>
</protein>
<dbReference type="AlphaFoldDB" id="A0A939P5V2"/>
<name>A0A939P5V2_9ACTN</name>
<evidence type="ECO:0000313" key="2">
    <source>
        <dbReference type="Proteomes" id="UP000669179"/>
    </source>
</evidence>
<dbReference type="Proteomes" id="UP000669179">
    <property type="component" value="Unassembled WGS sequence"/>
</dbReference>
<comment type="caution">
    <text evidence="1">The sequence shown here is derived from an EMBL/GenBank/DDBJ whole genome shotgun (WGS) entry which is preliminary data.</text>
</comment>
<sequence>MIGKTPLPKLDEQGDLVLPSVHDDPVVIDFCRAGGLGLTGIGAVYAMYGMLSGLISTRSNPDVILTGSDEDFTFITGLEVVRHHVPAKPELMTLPTSAKVMELVRLELARRRADEADGSEPWLILLATSNAEVRAGLEALPRDSHLDRFGAILVGPCPTGLTCVIDSGGRVGSVLGDRPEEWFTATRDRLGKAVFAQGEIDRSARDFLTYMARAAWGPDAS</sequence>
<evidence type="ECO:0000313" key="1">
    <source>
        <dbReference type="EMBL" id="MBO2445560.1"/>
    </source>
</evidence>
<keyword evidence="2" id="KW-1185">Reference proteome</keyword>
<reference evidence="1" key="1">
    <citation type="submission" date="2021-03" db="EMBL/GenBank/DDBJ databases">
        <authorList>
            <person name="Kanchanasin P."/>
            <person name="Saeng-In P."/>
            <person name="Phongsopitanun W."/>
            <person name="Yuki M."/>
            <person name="Kudo T."/>
            <person name="Ohkuma M."/>
            <person name="Tanasupawat S."/>
        </authorList>
    </citation>
    <scope>NUCLEOTIDE SEQUENCE</scope>
    <source>
        <strain evidence="1">GKU 128</strain>
    </source>
</reference>
<accession>A0A939P5V2</accession>
<dbReference type="RefSeq" id="WP_208253175.1">
    <property type="nucleotide sequence ID" value="NZ_JAGEOJ010000001.1"/>
</dbReference>
<organism evidence="1 2">
    <name type="scientific">Actinomadura barringtoniae</name>
    <dbReference type="NCBI Taxonomy" id="1427535"/>
    <lineage>
        <taxon>Bacteria</taxon>
        <taxon>Bacillati</taxon>
        <taxon>Actinomycetota</taxon>
        <taxon>Actinomycetes</taxon>
        <taxon>Streptosporangiales</taxon>
        <taxon>Thermomonosporaceae</taxon>
        <taxon>Actinomadura</taxon>
    </lineage>
</organism>
<gene>
    <name evidence="1" type="ORF">J4573_00505</name>
</gene>